<evidence type="ECO:0000256" key="5">
    <source>
        <dbReference type="ARBA" id="ARBA00020295"/>
    </source>
</evidence>
<name>A0A841RE68_9SPIO</name>
<dbReference type="EMBL" id="JACHGJ010000011">
    <property type="protein sequence ID" value="MBB6482365.1"/>
    <property type="molecule type" value="Genomic_DNA"/>
</dbReference>
<keyword evidence="8 12" id="KW-0808">Transferase</keyword>
<dbReference type="Gene3D" id="3.20.20.80">
    <property type="entry name" value="Glycosidases"/>
    <property type="match status" value="2"/>
</dbReference>
<evidence type="ECO:0000256" key="1">
    <source>
        <dbReference type="ARBA" id="ARBA00000439"/>
    </source>
</evidence>
<evidence type="ECO:0000256" key="3">
    <source>
        <dbReference type="ARBA" id="ARBA00005684"/>
    </source>
</evidence>
<proteinExistence type="inferred from homology"/>
<dbReference type="GO" id="GO:0005975">
    <property type="term" value="P:carbohydrate metabolic process"/>
    <property type="evidence" value="ECO:0007669"/>
    <property type="project" value="InterPro"/>
</dbReference>
<reference evidence="12 13" key="1">
    <citation type="submission" date="2020-08" db="EMBL/GenBank/DDBJ databases">
        <title>Genomic Encyclopedia of Type Strains, Phase IV (KMG-IV): sequencing the most valuable type-strain genomes for metagenomic binning, comparative biology and taxonomic classification.</title>
        <authorList>
            <person name="Goeker M."/>
        </authorList>
    </citation>
    <scope>NUCLEOTIDE SEQUENCE [LARGE SCALE GENOMIC DNA]</scope>
    <source>
        <strain evidence="12 13">DSM 2461</strain>
    </source>
</reference>
<evidence type="ECO:0000256" key="11">
    <source>
        <dbReference type="ARBA" id="ARBA00031501"/>
    </source>
</evidence>
<gene>
    <name evidence="12" type="ORF">HNR50_004058</name>
</gene>
<sequence>MKFPPVDHKLTGVVVPVFSLRSEKSCGIGEFADLAHLGEWCRQTNLDLIQILPVNDTGYQESPYSALSAFALHPIFMRLEDIPESKDFAGDIAALKKELEPLKRVSFASVLTGKLEILRKIYDSNIKSIRADKAVTGWMKENPWVKNYAVFSTIRRNNLMASWKDWKNFRNPSAKDLDKLWDKYEEDNYFHVWVQYHLEKQLKDSAAKLDSMGISLKGDIPILMNEDSCDVWADRKFFDLSLSAGAPPDMFSTDGQNWGFPVYNWTNLKKDDYSWWRKRLKQAAKFYHAYRIDHVLGFFRIWNIPFHMVTGSMGYFNPSAYISRKDLEDIGFDKGRITWMSRPHVFEHELREKLGAEAESVINICLDRIGNENLFLFNDTYSSEKVIYRSDLSDKAKSVLGEMLKNVTLIPVDDDNFSLSWSFRETRGYESLNQWEKGKIEELSARCGAEAEKIWEENALNLLSFMKNTTDMLVCAEDLGAVPDCVPSVLQKLGILGLKVVRWAREWGQEGDPYTKVSQYPELSVCTPAVHDSTTLRQWWFEEQDKAALAAGLDVQEIPYDQPGEEAVKFFLEALFRSRSAICMIQIQDFFALDSSICDSDIHFERINIPGTVQDVNWSYRMTPTVEKLMKAEKLKESISSLVEIRKNQKITL</sequence>
<dbReference type="PANTHER" id="PTHR32518:SF3">
    <property type="entry name" value="4-ALPHA-GLUCANOTRANSFERASE"/>
    <property type="match status" value="1"/>
</dbReference>
<comment type="similarity">
    <text evidence="3">Belongs to the disproportionating enzyme family.</text>
</comment>
<keyword evidence="13" id="KW-1185">Reference proteome</keyword>
<dbReference type="Pfam" id="PF02446">
    <property type="entry name" value="Glyco_hydro_77"/>
    <property type="match status" value="1"/>
</dbReference>
<dbReference type="GO" id="GO:0004134">
    <property type="term" value="F:4-alpha-glucanotransferase activity"/>
    <property type="evidence" value="ECO:0007669"/>
    <property type="project" value="UniProtKB-EC"/>
</dbReference>
<evidence type="ECO:0000256" key="8">
    <source>
        <dbReference type="ARBA" id="ARBA00022679"/>
    </source>
</evidence>
<dbReference type="SUPFAM" id="SSF51445">
    <property type="entry name" value="(Trans)glycosidases"/>
    <property type="match status" value="1"/>
</dbReference>
<evidence type="ECO:0000313" key="13">
    <source>
        <dbReference type="Proteomes" id="UP000587760"/>
    </source>
</evidence>
<comment type="catalytic activity">
    <reaction evidence="1">
        <text>Transfers a segment of a (1-&gt;4)-alpha-D-glucan to a new position in an acceptor, which may be glucose or a (1-&gt;4)-alpha-D-glucan.</text>
        <dbReference type="EC" id="2.4.1.25"/>
    </reaction>
</comment>
<keyword evidence="6" id="KW-0963">Cytoplasm</keyword>
<dbReference type="InterPro" id="IPR017853">
    <property type="entry name" value="GH"/>
</dbReference>
<keyword evidence="9" id="KW-0119">Carbohydrate metabolism</keyword>
<evidence type="ECO:0000313" key="12">
    <source>
        <dbReference type="EMBL" id="MBB6482365.1"/>
    </source>
</evidence>
<dbReference type="GO" id="GO:0005737">
    <property type="term" value="C:cytoplasm"/>
    <property type="evidence" value="ECO:0007669"/>
    <property type="project" value="UniProtKB-SubCell"/>
</dbReference>
<dbReference type="RefSeq" id="WP_184748602.1">
    <property type="nucleotide sequence ID" value="NZ_JACHGJ010000011.1"/>
</dbReference>
<evidence type="ECO:0000256" key="2">
    <source>
        <dbReference type="ARBA" id="ARBA00004496"/>
    </source>
</evidence>
<dbReference type="InterPro" id="IPR003385">
    <property type="entry name" value="Glyco_hydro_77"/>
</dbReference>
<dbReference type="AlphaFoldDB" id="A0A841RE68"/>
<evidence type="ECO:0000256" key="10">
    <source>
        <dbReference type="ARBA" id="ARBA00031423"/>
    </source>
</evidence>
<comment type="caution">
    <text evidence="12">The sequence shown here is derived from an EMBL/GenBank/DDBJ whole genome shotgun (WGS) entry which is preliminary data.</text>
</comment>
<comment type="subcellular location">
    <subcellularLocation>
        <location evidence="2">Cytoplasm</location>
    </subcellularLocation>
</comment>
<evidence type="ECO:0000256" key="9">
    <source>
        <dbReference type="ARBA" id="ARBA00023277"/>
    </source>
</evidence>
<accession>A0A841RE68</accession>
<protein>
    <recommendedName>
        <fullName evidence="5">4-alpha-glucanotransferase</fullName>
        <ecNumber evidence="4">2.4.1.25</ecNumber>
    </recommendedName>
    <alternativeName>
        <fullName evidence="10">Amylomaltase</fullName>
    </alternativeName>
    <alternativeName>
        <fullName evidence="11">Disproportionating enzyme</fullName>
    </alternativeName>
</protein>
<dbReference type="EC" id="2.4.1.25" evidence="4"/>
<organism evidence="12 13">
    <name type="scientific">Spirochaeta isovalerica</name>
    <dbReference type="NCBI Taxonomy" id="150"/>
    <lineage>
        <taxon>Bacteria</taxon>
        <taxon>Pseudomonadati</taxon>
        <taxon>Spirochaetota</taxon>
        <taxon>Spirochaetia</taxon>
        <taxon>Spirochaetales</taxon>
        <taxon>Spirochaetaceae</taxon>
        <taxon>Spirochaeta</taxon>
    </lineage>
</organism>
<evidence type="ECO:0000256" key="6">
    <source>
        <dbReference type="ARBA" id="ARBA00022490"/>
    </source>
</evidence>
<dbReference type="Proteomes" id="UP000587760">
    <property type="component" value="Unassembled WGS sequence"/>
</dbReference>
<evidence type="ECO:0000256" key="7">
    <source>
        <dbReference type="ARBA" id="ARBA00022676"/>
    </source>
</evidence>
<evidence type="ECO:0000256" key="4">
    <source>
        <dbReference type="ARBA" id="ARBA00012560"/>
    </source>
</evidence>
<dbReference type="PANTHER" id="PTHR32518">
    <property type="match status" value="1"/>
</dbReference>
<keyword evidence="7 12" id="KW-0328">Glycosyltransferase</keyword>